<keyword evidence="6" id="KW-1185">Reference proteome</keyword>
<dbReference type="InterPro" id="IPR036318">
    <property type="entry name" value="FAD-bd_PCMH-like_sf"/>
</dbReference>
<dbReference type="PROSITE" id="PS51387">
    <property type="entry name" value="FAD_PCMH"/>
    <property type="match status" value="1"/>
</dbReference>
<dbReference type="Proteomes" id="UP001626593">
    <property type="component" value="Chromosome"/>
</dbReference>
<dbReference type="InterPro" id="IPR051312">
    <property type="entry name" value="Diverse_Substr_Oxidored"/>
</dbReference>
<dbReference type="PANTHER" id="PTHR42659">
    <property type="entry name" value="XANTHINE DEHYDROGENASE SUBUNIT C-RELATED"/>
    <property type="match status" value="1"/>
</dbReference>
<organism evidence="5 6">
    <name type="scientific">Aromatoleum evansii</name>
    <name type="common">Azoarcus evansii</name>
    <dbReference type="NCBI Taxonomy" id="59406"/>
    <lineage>
        <taxon>Bacteria</taxon>
        <taxon>Pseudomonadati</taxon>
        <taxon>Pseudomonadota</taxon>
        <taxon>Betaproteobacteria</taxon>
        <taxon>Rhodocyclales</taxon>
        <taxon>Rhodocyclaceae</taxon>
        <taxon>Aromatoleum</taxon>
    </lineage>
</organism>
<dbReference type="SUPFAM" id="SSF55447">
    <property type="entry name" value="CO dehydrogenase flavoprotein C-terminal domain-like"/>
    <property type="match status" value="1"/>
</dbReference>
<dbReference type="Pfam" id="PF00941">
    <property type="entry name" value="FAD_binding_5"/>
    <property type="match status" value="1"/>
</dbReference>
<reference evidence="5 6" key="1">
    <citation type="submission" date="2023-12" db="EMBL/GenBank/DDBJ databases">
        <title>A. evansii MAY27, complete genome.</title>
        <authorList>
            <person name="Wang Y."/>
        </authorList>
    </citation>
    <scope>NUCLEOTIDE SEQUENCE [LARGE SCALE GENOMIC DNA]</scope>
    <source>
        <strain evidence="5 6">MAY27</strain>
    </source>
</reference>
<name>A0ABZ1AK27_AROEV</name>
<keyword evidence="1" id="KW-0285">Flavoprotein</keyword>
<dbReference type="SMART" id="SM01092">
    <property type="entry name" value="CO_deh_flav_C"/>
    <property type="match status" value="1"/>
</dbReference>
<dbReference type="SUPFAM" id="SSF56176">
    <property type="entry name" value="FAD-binding/transporter-associated domain-like"/>
    <property type="match status" value="1"/>
</dbReference>
<dbReference type="InterPro" id="IPR036683">
    <property type="entry name" value="CO_DH_flav_C_dom_sf"/>
</dbReference>
<evidence type="ECO:0000256" key="3">
    <source>
        <dbReference type="ARBA" id="ARBA00023002"/>
    </source>
</evidence>
<evidence type="ECO:0000313" key="6">
    <source>
        <dbReference type="Proteomes" id="UP001626593"/>
    </source>
</evidence>
<dbReference type="RefSeq" id="WP_407278448.1">
    <property type="nucleotide sequence ID" value="NZ_CP141259.1"/>
</dbReference>
<feature type="domain" description="FAD-binding PCMH-type" evidence="4">
    <location>
        <begin position="1"/>
        <end position="177"/>
    </location>
</feature>
<keyword evidence="2" id="KW-0274">FAD</keyword>
<dbReference type="InterPro" id="IPR002346">
    <property type="entry name" value="Mopterin_DH_FAD-bd"/>
</dbReference>
<sequence length="280" mass="30080">MKPASFEYIRIDSAAEACAQLAEHGEDARILAGGQSLVTVLNMRLAQPQRLLDISRAKALDYVRIDGGKLVIGASATQASVEWRPGLAKEVPLLALAFPNISHFQIRNRGTVCGSVAHADPSAELPLCLALLDGEVVLRSRRGARVLKAGAFFQGMLMTARQPDELVEEVRYPLASPGTAYAFEEFSSRHGDFAIVACAAAVNGDGIRFAVGGVADRPRVLALPRLADNALDDALNDFAWELEARDDPHASAAYRRHLVRQIGRRVIEQAGRAIPSGGGH</sequence>
<dbReference type="InterPro" id="IPR016167">
    <property type="entry name" value="FAD-bd_PCMH_sub1"/>
</dbReference>
<dbReference type="Gene3D" id="3.30.390.50">
    <property type="entry name" value="CO dehydrogenase flavoprotein, C-terminal domain"/>
    <property type="match status" value="1"/>
</dbReference>
<dbReference type="InterPro" id="IPR005107">
    <property type="entry name" value="CO_DH_flav_C"/>
</dbReference>
<dbReference type="PANTHER" id="PTHR42659:SF2">
    <property type="entry name" value="XANTHINE DEHYDROGENASE SUBUNIT C-RELATED"/>
    <property type="match status" value="1"/>
</dbReference>
<evidence type="ECO:0000313" key="5">
    <source>
        <dbReference type="EMBL" id="WRL45274.1"/>
    </source>
</evidence>
<evidence type="ECO:0000256" key="2">
    <source>
        <dbReference type="ARBA" id="ARBA00022827"/>
    </source>
</evidence>
<accession>A0ABZ1AK27</accession>
<dbReference type="InterPro" id="IPR016166">
    <property type="entry name" value="FAD-bd_PCMH"/>
</dbReference>
<gene>
    <name evidence="5" type="ORF">U5817_19005</name>
</gene>
<evidence type="ECO:0000256" key="1">
    <source>
        <dbReference type="ARBA" id="ARBA00022630"/>
    </source>
</evidence>
<keyword evidence="3" id="KW-0560">Oxidoreductase</keyword>
<dbReference type="InterPro" id="IPR016169">
    <property type="entry name" value="FAD-bd_PCMH_sub2"/>
</dbReference>
<evidence type="ECO:0000259" key="4">
    <source>
        <dbReference type="PROSITE" id="PS51387"/>
    </source>
</evidence>
<dbReference type="Pfam" id="PF03450">
    <property type="entry name" value="CO_deh_flav_C"/>
    <property type="match status" value="1"/>
</dbReference>
<proteinExistence type="predicted"/>
<dbReference type="Gene3D" id="3.30.465.10">
    <property type="match status" value="1"/>
</dbReference>
<dbReference type="Gene3D" id="3.30.43.10">
    <property type="entry name" value="Uridine Diphospho-n-acetylenolpyruvylglucosamine Reductase, domain 2"/>
    <property type="match status" value="1"/>
</dbReference>
<dbReference type="EMBL" id="CP141259">
    <property type="protein sequence ID" value="WRL45274.1"/>
    <property type="molecule type" value="Genomic_DNA"/>
</dbReference>
<protein>
    <submittedName>
        <fullName evidence="5">FAD binding domain-containing protein</fullName>
    </submittedName>
</protein>